<dbReference type="RefSeq" id="WP_338247845.1">
    <property type="nucleotide sequence ID" value="NZ_BSRI01000001.1"/>
</dbReference>
<keyword evidence="2" id="KW-0408">Iron</keyword>
<dbReference type="Pfam" id="PF00067">
    <property type="entry name" value="p450"/>
    <property type="match status" value="1"/>
</dbReference>
<keyword evidence="4" id="KW-1185">Reference proteome</keyword>
<dbReference type="Proteomes" id="UP001344906">
    <property type="component" value="Unassembled WGS sequence"/>
</dbReference>
<dbReference type="PRINTS" id="PR00359">
    <property type="entry name" value="BP450"/>
</dbReference>
<comment type="similarity">
    <text evidence="1 2">Belongs to the cytochrome P450 family.</text>
</comment>
<dbReference type="EMBL" id="BSRI01000001">
    <property type="protein sequence ID" value="GLV54138.1"/>
    <property type="molecule type" value="Genomic_DNA"/>
</dbReference>
<keyword evidence="2" id="KW-0349">Heme</keyword>
<dbReference type="SUPFAM" id="SSF48264">
    <property type="entry name" value="Cytochrome P450"/>
    <property type="match status" value="1"/>
</dbReference>
<dbReference type="PROSITE" id="PS00086">
    <property type="entry name" value="CYTOCHROME_P450"/>
    <property type="match status" value="1"/>
</dbReference>
<evidence type="ECO:0000313" key="4">
    <source>
        <dbReference type="Proteomes" id="UP001344906"/>
    </source>
</evidence>
<keyword evidence="2" id="KW-0503">Monooxygenase</keyword>
<name>A0ABQ6FKM9_9CHLR</name>
<proteinExistence type="inferred from homology"/>
<dbReference type="InterPro" id="IPR002397">
    <property type="entry name" value="Cyt_P450_B"/>
</dbReference>
<organism evidence="3 4">
    <name type="scientific">Dictyobacter halimunensis</name>
    <dbReference type="NCBI Taxonomy" id="3026934"/>
    <lineage>
        <taxon>Bacteria</taxon>
        <taxon>Bacillati</taxon>
        <taxon>Chloroflexota</taxon>
        <taxon>Ktedonobacteria</taxon>
        <taxon>Ktedonobacterales</taxon>
        <taxon>Dictyobacteraceae</taxon>
        <taxon>Dictyobacter</taxon>
    </lineage>
</organism>
<reference evidence="3 4" key="1">
    <citation type="submission" date="2023-02" db="EMBL/GenBank/DDBJ databases">
        <title>Dictyobacter halimunensis sp. nov., a new member of the class Ktedonobacteria from forest soil in a geothermal area.</title>
        <authorList>
            <person name="Rachmania M.K."/>
            <person name="Ningsih F."/>
            <person name="Sakai Y."/>
            <person name="Yabe S."/>
            <person name="Yokota A."/>
            <person name="Sjamsuridzal W."/>
        </authorList>
    </citation>
    <scope>NUCLEOTIDE SEQUENCE [LARGE SCALE GENOMIC DNA]</scope>
    <source>
        <strain evidence="3 4">S3.2.2.5</strain>
    </source>
</reference>
<dbReference type="InterPro" id="IPR017972">
    <property type="entry name" value="Cyt_P450_CS"/>
</dbReference>
<keyword evidence="2" id="KW-0479">Metal-binding</keyword>
<keyword evidence="2" id="KW-0560">Oxidoreductase</keyword>
<evidence type="ECO:0000313" key="3">
    <source>
        <dbReference type="EMBL" id="GLV54138.1"/>
    </source>
</evidence>
<accession>A0ABQ6FKM9</accession>
<dbReference type="Gene3D" id="1.10.630.10">
    <property type="entry name" value="Cytochrome P450"/>
    <property type="match status" value="1"/>
</dbReference>
<dbReference type="InterPro" id="IPR001128">
    <property type="entry name" value="Cyt_P450"/>
</dbReference>
<dbReference type="PRINTS" id="PR00385">
    <property type="entry name" value="P450"/>
</dbReference>
<dbReference type="InterPro" id="IPR036396">
    <property type="entry name" value="Cyt_P450_sf"/>
</dbReference>
<dbReference type="PANTHER" id="PTHR46696">
    <property type="entry name" value="P450, PUTATIVE (EUROFUNG)-RELATED"/>
    <property type="match status" value="1"/>
</dbReference>
<dbReference type="PANTHER" id="PTHR46696:SF1">
    <property type="entry name" value="CYTOCHROME P450 YJIB-RELATED"/>
    <property type="match status" value="1"/>
</dbReference>
<evidence type="ECO:0000256" key="2">
    <source>
        <dbReference type="RuleBase" id="RU000461"/>
    </source>
</evidence>
<dbReference type="CDD" id="cd11029">
    <property type="entry name" value="CYP107-like"/>
    <property type="match status" value="1"/>
</dbReference>
<evidence type="ECO:0000256" key="1">
    <source>
        <dbReference type="ARBA" id="ARBA00010617"/>
    </source>
</evidence>
<gene>
    <name evidence="3" type="primary">pksS_2</name>
    <name evidence="3" type="ORF">KDH_09870</name>
</gene>
<sequence length="419" mass="46294">MENRLPRTGSDEMAFGLLSGALAANPFPMLAQMRSQGALVPLPLPIGAGHQTWMITRMEDAVRVLKDQAHFTVNPTSIGMEDIFMANSVDALSDPSDFLFRDAMISVDEPDHRRLRRLVSQAFTPRYIESLRPTIQHMADELLDAVQDQGQMDLVQDFAYPLPINVISEMLGVPHADQPQLRVWSEALARRMPGLGRRDEQSLAHIRAFAAYARQLVVEKRQHPANDLTSQLVQMKEAGDHLSEDELLSMITLLIFAGHETTSNLIGIGTLTLLDHPDQLAKLQADLSLVPAAVEELLRFNGPVTMGAARFATEDLELAGQPINKGDVLLIALSSANRDETQFTQPDELDIVRTLGRHIAFGQGIHICLGAPLARLEGEIAFTTLLKRMPALHLNVPREIITWRLSSNVRGLTALPVAF</sequence>
<comment type="caution">
    <text evidence="3">The sequence shown here is derived from an EMBL/GenBank/DDBJ whole genome shotgun (WGS) entry which is preliminary data.</text>
</comment>
<protein>
    <submittedName>
        <fullName evidence="3">Polyketide biosynthesis cytochrome P450 PksS</fullName>
    </submittedName>
</protein>